<keyword evidence="2" id="KW-1185">Reference proteome</keyword>
<evidence type="ECO:0000313" key="2">
    <source>
        <dbReference type="Proteomes" id="UP001056120"/>
    </source>
</evidence>
<sequence length="109" mass="11805">MAIMHKTMISSSEGARAIPVIAMGTATESGVFGMEVLSPTTLIEAIKIGYRHFDTAAVYRTEKSVGEAVAEALRLGLIKSRSEVFITTKLWCNAADRHLVLPAIKKSLQ</sequence>
<gene>
    <name evidence="1" type="ORF">L1987_79168</name>
</gene>
<reference evidence="1 2" key="2">
    <citation type="journal article" date="2022" name="Mol. Ecol. Resour.">
        <title>The genomes of chicory, endive, great burdock and yacon provide insights into Asteraceae paleo-polyploidization history and plant inulin production.</title>
        <authorList>
            <person name="Fan W."/>
            <person name="Wang S."/>
            <person name="Wang H."/>
            <person name="Wang A."/>
            <person name="Jiang F."/>
            <person name="Liu H."/>
            <person name="Zhao H."/>
            <person name="Xu D."/>
            <person name="Zhang Y."/>
        </authorList>
    </citation>
    <scope>NUCLEOTIDE SEQUENCE [LARGE SCALE GENOMIC DNA]</scope>
    <source>
        <strain evidence="2">cv. Yunnan</strain>
        <tissue evidence="1">Leaves</tissue>
    </source>
</reference>
<dbReference type="Proteomes" id="UP001056120">
    <property type="component" value="Linkage Group LG26"/>
</dbReference>
<reference evidence="2" key="1">
    <citation type="journal article" date="2022" name="Mol. Ecol. Resour.">
        <title>The genomes of chicory, endive, great burdock and yacon provide insights into Asteraceae palaeo-polyploidization history and plant inulin production.</title>
        <authorList>
            <person name="Fan W."/>
            <person name="Wang S."/>
            <person name="Wang H."/>
            <person name="Wang A."/>
            <person name="Jiang F."/>
            <person name="Liu H."/>
            <person name="Zhao H."/>
            <person name="Xu D."/>
            <person name="Zhang Y."/>
        </authorList>
    </citation>
    <scope>NUCLEOTIDE SEQUENCE [LARGE SCALE GENOMIC DNA]</scope>
    <source>
        <strain evidence="2">cv. Yunnan</strain>
    </source>
</reference>
<comment type="caution">
    <text evidence="1">The sequence shown here is derived from an EMBL/GenBank/DDBJ whole genome shotgun (WGS) entry which is preliminary data.</text>
</comment>
<dbReference type="EMBL" id="CM042043">
    <property type="protein sequence ID" value="KAI3696158.1"/>
    <property type="molecule type" value="Genomic_DNA"/>
</dbReference>
<organism evidence="1 2">
    <name type="scientific">Smallanthus sonchifolius</name>
    <dbReference type="NCBI Taxonomy" id="185202"/>
    <lineage>
        <taxon>Eukaryota</taxon>
        <taxon>Viridiplantae</taxon>
        <taxon>Streptophyta</taxon>
        <taxon>Embryophyta</taxon>
        <taxon>Tracheophyta</taxon>
        <taxon>Spermatophyta</taxon>
        <taxon>Magnoliopsida</taxon>
        <taxon>eudicotyledons</taxon>
        <taxon>Gunneridae</taxon>
        <taxon>Pentapetalae</taxon>
        <taxon>asterids</taxon>
        <taxon>campanulids</taxon>
        <taxon>Asterales</taxon>
        <taxon>Asteraceae</taxon>
        <taxon>Asteroideae</taxon>
        <taxon>Heliantheae alliance</taxon>
        <taxon>Millerieae</taxon>
        <taxon>Smallanthus</taxon>
    </lineage>
</organism>
<protein>
    <submittedName>
        <fullName evidence="1">Uncharacterized protein</fullName>
    </submittedName>
</protein>
<name>A0ACB8ZEZ7_9ASTR</name>
<evidence type="ECO:0000313" key="1">
    <source>
        <dbReference type="EMBL" id="KAI3696158.1"/>
    </source>
</evidence>
<accession>A0ACB8ZEZ7</accession>
<proteinExistence type="predicted"/>